<gene>
    <name evidence="1" type="ORF">THTE_2091</name>
</gene>
<accession>A0A286RFG1</accession>
<reference evidence="1 2" key="1">
    <citation type="journal article" name="Front. Microbiol.">
        <title>Sugar Metabolism of the First Thermophilic Planctomycete Thermogutta terrifontis: Comparative Genomic and Transcriptomic Approaches.</title>
        <authorList>
            <person name="Elcheninov A.G."/>
            <person name="Menzel P."/>
            <person name="Gudbergsdottir S.R."/>
            <person name="Slesarev A.I."/>
            <person name="Kadnikov V.V."/>
            <person name="Krogh A."/>
            <person name="Bonch-Osmolovskaya E.A."/>
            <person name="Peng X."/>
            <person name="Kublanov I.V."/>
        </authorList>
    </citation>
    <scope>NUCLEOTIDE SEQUENCE [LARGE SCALE GENOMIC DNA]</scope>
    <source>
        <strain evidence="1 2">R1</strain>
    </source>
</reference>
<dbReference type="Proteomes" id="UP000215086">
    <property type="component" value="Chromosome"/>
</dbReference>
<dbReference type="EMBL" id="CP018477">
    <property type="protein sequence ID" value="ASV74693.1"/>
    <property type="molecule type" value="Genomic_DNA"/>
</dbReference>
<evidence type="ECO:0000313" key="1">
    <source>
        <dbReference type="EMBL" id="ASV74693.1"/>
    </source>
</evidence>
<keyword evidence="2" id="KW-1185">Reference proteome</keyword>
<organism evidence="1 2">
    <name type="scientific">Thermogutta terrifontis</name>
    <dbReference type="NCBI Taxonomy" id="1331910"/>
    <lineage>
        <taxon>Bacteria</taxon>
        <taxon>Pseudomonadati</taxon>
        <taxon>Planctomycetota</taxon>
        <taxon>Planctomycetia</taxon>
        <taxon>Pirellulales</taxon>
        <taxon>Thermoguttaceae</taxon>
        <taxon>Thermogutta</taxon>
    </lineage>
</organism>
<protein>
    <submittedName>
        <fullName evidence="1">Uncharacterized protein</fullName>
    </submittedName>
</protein>
<name>A0A286RFG1_9BACT</name>
<dbReference type="KEGG" id="ttf:THTE_2091"/>
<proteinExistence type="predicted"/>
<evidence type="ECO:0000313" key="2">
    <source>
        <dbReference type="Proteomes" id="UP000215086"/>
    </source>
</evidence>
<sequence length="47" mass="5162">MHREPKEANLNCLVTATPSRLLFWEPQSEASAACCLEGRAGGEMGLW</sequence>
<dbReference type="AlphaFoldDB" id="A0A286RFG1"/>